<dbReference type="OrthoDB" id="6826at10239"/>
<protein>
    <submittedName>
        <fullName evidence="1">Phage protein</fullName>
    </submittedName>
</protein>
<proteinExistence type="predicted"/>
<keyword evidence="2" id="KW-1185">Reference proteome</keyword>
<dbReference type="GeneID" id="40075204"/>
<dbReference type="RefSeq" id="YP_009599475.1">
    <property type="nucleotide sequence ID" value="NC_041916.1"/>
</dbReference>
<accession>A0A1Q2U378</accession>
<evidence type="ECO:0000313" key="1">
    <source>
        <dbReference type="EMBL" id="BAW98397.1"/>
    </source>
</evidence>
<organism evidence="1 2">
    <name type="scientific">Vibrio phage pTD1</name>
    <dbReference type="NCBI Taxonomy" id="1938577"/>
    <lineage>
        <taxon>Viruses</taxon>
        <taxon>Duplodnaviria</taxon>
        <taxon>Heunggongvirae</taxon>
        <taxon>Uroviricota</taxon>
        <taxon>Caudoviricetes</taxon>
        <taxon>Chimalliviridae</taxon>
        <taxon>Gorgonvirinae</taxon>
        <taxon>Tidunavirus</taxon>
        <taxon>Tidunavirus pTD1</taxon>
    </lineage>
</organism>
<evidence type="ECO:0000313" key="2">
    <source>
        <dbReference type="Proteomes" id="UP000221243"/>
    </source>
</evidence>
<dbReference type="KEGG" id="vg:40075204"/>
<sequence length="244" mass="27520">MEPNKLSRNQALFSKTLRTLEDGSVVATRPLVGYIPVRFIENSMATASDTVTTVGVIGFVEPKSEQFFSMYLQTSFTLCPSNMGEENVNGDRYLTMDFEEGDIVFKSLSSIQDANLNFTFYREFCWLNKLPWYTEYTKVRTTFDRAKLITNRGVGSSPTVYRVMTSLTERDPDDPSQPYRYSKAIKQGRPPLTVGLNNGSLLIDGTFNRLIGGYDQDNLIMAVLEKDDKVTTEELIIKGGFGDE</sequence>
<dbReference type="EMBL" id="AP017972">
    <property type="protein sequence ID" value="BAW98397.1"/>
    <property type="molecule type" value="Genomic_DNA"/>
</dbReference>
<name>A0A1Q2U378_9CAUD</name>
<dbReference type="Proteomes" id="UP000221243">
    <property type="component" value="Segment"/>
</dbReference>
<reference evidence="1 2" key="1">
    <citation type="submission" date="2017-01" db="EMBL/GenBank/DDBJ databases">
        <title>Complete Genome Sequence of Vibrio Parahaemolyticus Bacteriophage pTD1.</title>
        <authorList>
            <person name="Midorikawa Y."/>
            <person name="Sano M."/>
        </authorList>
    </citation>
    <scope>NUCLEOTIDE SEQUENCE [LARGE SCALE GENOMIC DNA]</scope>
    <source>
        <strain evidence="1">PTD1</strain>
    </source>
</reference>